<comment type="caution">
    <text evidence="5">The sequence shown here is derived from an EMBL/GenBank/DDBJ whole genome shotgun (WGS) entry which is preliminary data.</text>
</comment>
<evidence type="ECO:0000313" key="6">
    <source>
        <dbReference type="Proteomes" id="UP000028602"/>
    </source>
</evidence>
<gene>
    <name evidence="5" type="ORF">GTPT_0874</name>
</gene>
<reference evidence="5 6" key="1">
    <citation type="submission" date="2014-05" db="EMBL/GenBank/DDBJ databases">
        <title>ATOL: Assembling a taxonomically balanced genome-scale reconstruction of the evolutionary history of the Enterobacteriaceae.</title>
        <authorList>
            <person name="Plunkett G.III."/>
            <person name="Neeno-Eckwall E.C."/>
            <person name="Glasner J.D."/>
            <person name="Perna N.T."/>
        </authorList>
    </citation>
    <scope>NUCLEOTIDE SEQUENCE [LARGE SCALE GENOMIC DNA]</scope>
    <source>
        <strain evidence="5 6">ATCC 33301</strain>
    </source>
</reference>
<dbReference type="SMART" id="SM00345">
    <property type="entry name" value="HTH_GNTR"/>
    <property type="match status" value="1"/>
</dbReference>
<dbReference type="Pfam" id="PF07702">
    <property type="entry name" value="UTRA"/>
    <property type="match status" value="1"/>
</dbReference>
<dbReference type="InterPro" id="IPR028978">
    <property type="entry name" value="Chorismate_lyase_/UTRA_dom_sf"/>
</dbReference>
<evidence type="ECO:0000259" key="4">
    <source>
        <dbReference type="PROSITE" id="PS50949"/>
    </source>
</evidence>
<evidence type="ECO:0000256" key="1">
    <source>
        <dbReference type="ARBA" id="ARBA00023015"/>
    </source>
</evidence>
<accession>A0A085JKD9</accession>
<dbReference type="CDD" id="cd07377">
    <property type="entry name" value="WHTH_GntR"/>
    <property type="match status" value="1"/>
</dbReference>
<name>A0A085JKD9_9GAMM</name>
<evidence type="ECO:0000256" key="3">
    <source>
        <dbReference type="ARBA" id="ARBA00023163"/>
    </source>
</evidence>
<dbReference type="AlphaFoldDB" id="A0A085JKD9"/>
<dbReference type="GO" id="GO:0045892">
    <property type="term" value="P:negative regulation of DNA-templated transcription"/>
    <property type="evidence" value="ECO:0007669"/>
    <property type="project" value="TreeGrafter"/>
</dbReference>
<dbReference type="eggNOG" id="COG2188">
    <property type="taxonomic scope" value="Bacteria"/>
</dbReference>
<dbReference type="Proteomes" id="UP000028602">
    <property type="component" value="Unassembled WGS sequence"/>
</dbReference>
<dbReference type="PANTHER" id="PTHR44846:SF7">
    <property type="entry name" value="TRANSCRIPTIONAL REGULATOR OF 2-AMINOETHYLPHOSPHONATE DEGRADATION OPERONS-RELATED"/>
    <property type="match status" value="1"/>
</dbReference>
<dbReference type="InterPro" id="IPR036388">
    <property type="entry name" value="WH-like_DNA-bd_sf"/>
</dbReference>
<evidence type="ECO:0000256" key="2">
    <source>
        <dbReference type="ARBA" id="ARBA00023125"/>
    </source>
</evidence>
<protein>
    <submittedName>
        <fullName evidence="5">2-aminoethylphosphonate uptake and metabolism regulator</fullName>
    </submittedName>
</protein>
<feature type="domain" description="HTH gntR-type" evidence="4">
    <location>
        <begin position="6"/>
        <end position="73"/>
    </location>
</feature>
<evidence type="ECO:0000313" key="5">
    <source>
        <dbReference type="EMBL" id="KFD20935.1"/>
    </source>
</evidence>
<keyword evidence="1" id="KW-0805">Transcription regulation</keyword>
<dbReference type="PANTHER" id="PTHR44846">
    <property type="entry name" value="MANNOSYL-D-GLYCERATE TRANSPORT/METABOLISM SYSTEM REPRESSOR MNGR-RELATED"/>
    <property type="match status" value="1"/>
</dbReference>
<dbReference type="InterPro" id="IPR050679">
    <property type="entry name" value="Bact_HTH_transcr_reg"/>
</dbReference>
<dbReference type="SMART" id="SM00866">
    <property type="entry name" value="UTRA"/>
    <property type="match status" value="1"/>
</dbReference>
<sequence>MISGNTKTVDMIADSLFKRLKNNEFINRRLPSERQLREEYSTTRITLREALALLESRGEIYRELRRGWFIAPPRLVYNPLLRSHFHEMAARQGRQANTEVLSADKISATPLLAQQLQVGTGDTLFCIRRRRRIDGRAVLYVEHYLNPAFFPNLLQEDLTLSLTHLYEKLYNIRYGGVRFTVLPGPLPVFAAPALNVASGSPGICITRINQNQHQQVIDCDHEYWRYDALCINVET</sequence>
<dbReference type="GO" id="GO:0003677">
    <property type="term" value="F:DNA binding"/>
    <property type="evidence" value="ECO:0007669"/>
    <property type="project" value="UniProtKB-KW"/>
</dbReference>
<dbReference type="InterPro" id="IPR000524">
    <property type="entry name" value="Tscrpt_reg_HTH_GntR"/>
</dbReference>
<organism evidence="5 6">
    <name type="scientific">Tatumella ptyseos ATCC 33301</name>
    <dbReference type="NCBI Taxonomy" id="1005995"/>
    <lineage>
        <taxon>Bacteria</taxon>
        <taxon>Pseudomonadati</taxon>
        <taxon>Pseudomonadota</taxon>
        <taxon>Gammaproteobacteria</taxon>
        <taxon>Enterobacterales</taxon>
        <taxon>Erwiniaceae</taxon>
        <taxon>Tatumella</taxon>
    </lineage>
</organism>
<dbReference type="InterPro" id="IPR036390">
    <property type="entry name" value="WH_DNA-bd_sf"/>
</dbReference>
<dbReference type="Gene3D" id="3.40.1410.10">
    <property type="entry name" value="Chorismate lyase-like"/>
    <property type="match status" value="1"/>
</dbReference>
<dbReference type="GO" id="GO:0003700">
    <property type="term" value="F:DNA-binding transcription factor activity"/>
    <property type="evidence" value="ECO:0007669"/>
    <property type="project" value="InterPro"/>
</dbReference>
<dbReference type="PROSITE" id="PS50949">
    <property type="entry name" value="HTH_GNTR"/>
    <property type="match status" value="1"/>
</dbReference>
<dbReference type="InterPro" id="IPR011663">
    <property type="entry name" value="UTRA"/>
</dbReference>
<keyword evidence="6" id="KW-1185">Reference proteome</keyword>
<dbReference type="SUPFAM" id="SSF46785">
    <property type="entry name" value="Winged helix' DNA-binding domain"/>
    <property type="match status" value="1"/>
</dbReference>
<dbReference type="Gene3D" id="1.10.10.10">
    <property type="entry name" value="Winged helix-like DNA-binding domain superfamily/Winged helix DNA-binding domain"/>
    <property type="match status" value="1"/>
</dbReference>
<dbReference type="SUPFAM" id="SSF64288">
    <property type="entry name" value="Chorismate lyase-like"/>
    <property type="match status" value="1"/>
</dbReference>
<keyword evidence="3" id="KW-0804">Transcription</keyword>
<dbReference type="PRINTS" id="PR00035">
    <property type="entry name" value="HTHGNTR"/>
</dbReference>
<keyword evidence="2" id="KW-0238">DNA-binding</keyword>
<proteinExistence type="predicted"/>
<dbReference type="Pfam" id="PF00392">
    <property type="entry name" value="GntR"/>
    <property type="match status" value="1"/>
</dbReference>
<dbReference type="EMBL" id="JMPR01000018">
    <property type="protein sequence ID" value="KFD20935.1"/>
    <property type="molecule type" value="Genomic_DNA"/>
</dbReference>